<sequence length="138" mass="14698">MSVVAARFLGMEEHSDRLDVQVSVGDQMVLVRVAGEVDIATVAAFRSALWSAPARPVLQLEMSGLRLLSAAGVRTLLAAHLRVRACGGELVLVDPSPVVARVLRVSGLHRVMPILELTSPMEAARRPVVATTDLQLAA</sequence>
<evidence type="ECO:0000259" key="3">
    <source>
        <dbReference type="PROSITE" id="PS50801"/>
    </source>
</evidence>
<dbReference type="Proteomes" id="UP000198864">
    <property type="component" value="Unassembled WGS sequence"/>
</dbReference>
<comment type="similarity">
    <text evidence="1 2">Belongs to the anti-sigma-factor antagonist family.</text>
</comment>
<reference evidence="4 7" key="2">
    <citation type="submission" date="2018-03" db="EMBL/GenBank/DDBJ databases">
        <title>Genomic framework for the identification of Micromonospora saelicesensis and Micromonospora noduli.</title>
        <authorList>
            <person name="Riesco R."/>
            <person name="Trujillo M.E."/>
        </authorList>
    </citation>
    <scope>NUCLEOTIDE SEQUENCE [LARGE SCALE GENOMIC DNA]</scope>
    <source>
        <strain evidence="4 7">GAR05</strain>
    </source>
</reference>
<dbReference type="Proteomes" id="UP000249334">
    <property type="component" value="Unassembled WGS sequence"/>
</dbReference>
<reference evidence="5 6" key="1">
    <citation type="submission" date="2016-06" db="EMBL/GenBank/DDBJ databases">
        <authorList>
            <person name="Kjaerup R.B."/>
            <person name="Dalgaard T.S."/>
            <person name="Juul-Madsen H.R."/>
        </authorList>
    </citation>
    <scope>NUCLEOTIDE SEQUENCE [LARGE SCALE GENOMIC DNA]</scope>
    <source>
        <strain evidence="5 6">DSM 44871</strain>
    </source>
</reference>
<proteinExistence type="inferred from homology"/>
<protein>
    <recommendedName>
        <fullName evidence="2">Anti-sigma factor antagonist</fullName>
    </recommendedName>
</protein>
<evidence type="ECO:0000256" key="1">
    <source>
        <dbReference type="ARBA" id="ARBA00009013"/>
    </source>
</evidence>
<dbReference type="InterPro" id="IPR002645">
    <property type="entry name" value="STAS_dom"/>
</dbReference>
<dbReference type="EMBL" id="PXXW01000034">
    <property type="protein sequence ID" value="RAN95592.1"/>
    <property type="molecule type" value="Genomic_DNA"/>
</dbReference>
<dbReference type="SUPFAM" id="SSF52091">
    <property type="entry name" value="SpoIIaa-like"/>
    <property type="match status" value="1"/>
</dbReference>
<feature type="domain" description="STAS" evidence="3">
    <location>
        <begin position="18"/>
        <end position="128"/>
    </location>
</feature>
<dbReference type="NCBIfam" id="TIGR00377">
    <property type="entry name" value="ant_ant_sig"/>
    <property type="match status" value="1"/>
</dbReference>
<dbReference type="AlphaFoldDB" id="A0A1C4VR39"/>
<dbReference type="PANTHER" id="PTHR33495:SF2">
    <property type="entry name" value="ANTI-SIGMA FACTOR ANTAGONIST TM_1081-RELATED"/>
    <property type="match status" value="1"/>
</dbReference>
<evidence type="ECO:0000313" key="4">
    <source>
        <dbReference type="EMBL" id="RAN95592.1"/>
    </source>
</evidence>
<dbReference type="InterPro" id="IPR036513">
    <property type="entry name" value="STAS_dom_sf"/>
</dbReference>
<name>A0A1C4VR39_9ACTN</name>
<accession>A0A1C4VR39</accession>
<keyword evidence="7" id="KW-1185">Reference proteome</keyword>
<organism evidence="5 6">
    <name type="scientific">Micromonospora saelicesensis</name>
    <dbReference type="NCBI Taxonomy" id="285676"/>
    <lineage>
        <taxon>Bacteria</taxon>
        <taxon>Bacillati</taxon>
        <taxon>Actinomycetota</taxon>
        <taxon>Actinomycetes</taxon>
        <taxon>Micromonosporales</taxon>
        <taxon>Micromonosporaceae</taxon>
        <taxon>Micromonospora</taxon>
    </lineage>
</organism>
<dbReference type="Gene3D" id="3.30.750.24">
    <property type="entry name" value="STAS domain"/>
    <property type="match status" value="1"/>
</dbReference>
<dbReference type="Pfam" id="PF01740">
    <property type="entry name" value="STAS"/>
    <property type="match status" value="1"/>
</dbReference>
<dbReference type="EMBL" id="FMCR01000002">
    <property type="protein sequence ID" value="SCE86199.1"/>
    <property type="molecule type" value="Genomic_DNA"/>
</dbReference>
<dbReference type="STRING" id="285676.GA0070561_1971"/>
<evidence type="ECO:0000313" key="7">
    <source>
        <dbReference type="Proteomes" id="UP000249334"/>
    </source>
</evidence>
<dbReference type="CDD" id="cd07043">
    <property type="entry name" value="STAS_anti-anti-sigma_factors"/>
    <property type="match status" value="1"/>
</dbReference>
<evidence type="ECO:0000313" key="5">
    <source>
        <dbReference type="EMBL" id="SCE86199.1"/>
    </source>
</evidence>
<evidence type="ECO:0000313" key="6">
    <source>
        <dbReference type="Proteomes" id="UP000198864"/>
    </source>
</evidence>
<gene>
    <name evidence="5" type="ORF">GA0070561_1971</name>
    <name evidence="4" type="ORF">GAR05_04257</name>
</gene>
<dbReference type="InterPro" id="IPR003658">
    <property type="entry name" value="Anti-sigma_ant"/>
</dbReference>
<dbReference type="GO" id="GO:0043856">
    <property type="term" value="F:anti-sigma factor antagonist activity"/>
    <property type="evidence" value="ECO:0007669"/>
    <property type="project" value="InterPro"/>
</dbReference>
<dbReference type="PROSITE" id="PS50801">
    <property type="entry name" value="STAS"/>
    <property type="match status" value="1"/>
</dbReference>
<evidence type="ECO:0000256" key="2">
    <source>
        <dbReference type="RuleBase" id="RU003749"/>
    </source>
</evidence>
<dbReference type="PANTHER" id="PTHR33495">
    <property type="entry name" value="ANTI-SIGMA FACTOR ANTAGONIST TM_1081-RELATED-RELATED"/>
    <property type="match status" value="1"/>
</dbReference>